<evidence type="ECO:0000256" key="4">
    <source>
        <dbReference type="ARBA" id="ARBA00023125"/>
    </source>
</evidence>
<dbReference type="InterPro" id="IPR007219">
    <property type="entry name" value="XnlR_reg_dom"/>
</dbReference>
<dbReference type="STRING" id="4999.A0A1Y1UQD6"/>
<reference evidence="8 9" key="1">
    <citation type="submission" date="2017-03" db="EMBL/GenBank/DDBJ databases">
        <title>Widespread Adenine N6-methylation of Active Genes in Fungi.</title>
        <authorList>
            <consortium name="DOE Joint Genome Institute"/>
            <person name="Mondo S.J."/>
            <person name="Dannebaum R.O."/>
            <person name="Kuo R.C."/>
            <person name="Louie K.B."/>
            <person name="Bewick A.J."/>
            <person name="Labutti K."/>
            <person name="Haridas S."/>
            <person name="Kuo A."/>
            <person name="Salamov A."/>
            <person name="Ahrendt S.R."/>
            <person name="Lau R."/>
            <person name="Bowen B.P."/>
            <person name="Lipzen A."/>
            <person name="Sullivan W."/>
            <person name="Andreopoulos W.B."/>
            <person name="Clum A."/>
            <person name="Lindquist E."/>
            <person name="Daum C."/>
            <person name="Northen T.R."/>
            <person name="Ramamoorthy G."/>
            <person name="Schmitz R.J."/>
            <person name="Gryganskyi A."/>
            <person name="Culley D."/>
            <person name="Magnuson J."/>
            <person name="James T.Y."/>
            <person name="O'Malley M.A."/>
            <person name="Stajich J.E."/>
            <person name="Spatafora J.W."/>
            <person name="Visel A."/>
            <person name="Grigoriev I.V."/>
        </authorList>
    </citation>
    <scope>NUCLEOTIDE SEQUENCE [LARGE SCALE GENOMIC DNA]</scope>
    <source>
        <strain evidence="8 9">NRRL Y-17943</strain>
    </source>
</reference>
<dbReference type="PANTHER" id="PTHR31313">
    <property type="entry name" value="TY1 ENHANCER ACTIVATOR"/>
    <property type="match status" value="1"/>
</dbReference>
<evidence type="ECO:0000256" key="3">
    <source>
        <dbReference type="ARBA" id="ARBA00023015"/>
    </source>
</evidence>
<feature type="domain" description="Xylanolytic transcriptional activator regulatory" evidence="7">
    <location>
        <begin position="4"/>
        <end position="86"/>
    </location>
</feature>
<evidence type="ECO:0000256" key="5">
    <source>
        <dbReference type="ARBA" id="ARBA00023163"/>
    </source>
</evidence>
<dbReference type="GO" id="GO:0003677">
    <property type="term" value="F:DNA binding"/>
    <property type="evidence" value="ECO:0007669"/>
    <property type="project" value="UniProtKB-KW"/>
</dbReference>
<dbReference type="OrthoDB" id="39175at2759"/>
<keyword evidence="3" id="KW-0805">Transcription regulation</keyword>
<dbReference type="AlphaFoldDB" id="A0A1Y1UQD6"/>
<dbReference type="CDD" id="cd12148">
    <property type="entry name" value="fungal_TF_MHR"/>
    <property type="match status" value="1"/>
</dbReference>
<dbReference type="Pfam" id="PF04082">
    <property type="entry name" value="Fungal_trans"/>
    <property type="match status" value="1"/>
</dbReference>
<dbReference type="EMBL" id="NBSH01000002">
    <property type="protein sequence ID" value="ORX39777.1"/>
    <property type="molecule type" value="Genomic_DNA"/>
</dbReference>
<keyword evidence="1" id="KW-0479">Metal-binding</keyword>
<organism evidence="8 9">
    <name type="scientific">Kockovaella imperatae</name>
    <dbReference type="NCBI Taxonomy" id="4999"/>
    <lineage>
        <taxon>Eukaryota</taxon>
        <taxon>Fungi</taxon>
        <taxon>Dikarya</taxon>
        <taxon>Basidiomycota</taxon>
        <taxon>Agaricomycotina</taxon>
        <taxon>Tremellomycetes</taxon>
        <taxon>Tremellales</taxon>
        <taxon>Cuniculitremaceae</taxon>
        <taxon>Kockovaella</taxon>
    </lineage>
</organism>
<keyword evidence="9" id="KW-1185">Reference proteome</keyword>
<evidence type="ECO:0000256" key="1">
    <source>
        <dbReference type="ARBA" id="ARBA00022723"/>
    </source>
</evidence>
<accession>A0A1Y1UQD6</accession>
<dbReference type="GeneID" id="33556474"/>
<gene>
    <name evidence="8" type="ORF">BD324DRAFT_614962</name>
</gene>
<dbReference type="InterPro" id="IPR051615">
    <property type="entry name" value="Transcr_Regulatory_Elem"/>
</dbReference>
<dbReference type="GO" id="GO:0008270">
    <property type="term" value="F:zinc ion binding"/>
    <property type="evidence" value="ECO:0007669"/>
    <property type="project" value="InterPro"/>
</dbReference>
<sequence length="284" mass="31588">MLECWAYSGLVSRMILPLGLNVRSAELSLKSVMLPPPADALEREERRASVWMALYHDTIASAASGWGTSMNLDELTVPLPVSAADFEEGPERMPPNPQDIESPDFWTKHPIPDSFVMCVKASVLLNRVNRFVRKWKNRHLRDDDDLDGMNRPEFRELANAIACFQMSFPVSLRNPTRLNAKRKLDIDLIAAHMMPHAAAICLYEPFADVSDHTDQPARRILAAAQSIVSIVQQLAGTVGDGASNFSSIMHSSASVCLVTSARTSLLFVWISKSLGELILPRTRY</sequence>
<dbReference type="InParanoid" id="A0A1Y1UQD6"/>
<evidence type="ECO:0000313" key="8">
    <source>
        <dbReference type="EMBL" id="ORX39777.1"/>
    </source>
</evidence>
<dbReference type="Proteomes" id="UP000193218">
    <property type="component" value="Unassembled WGS sequence"/>
</dbReference>
<keyword evidence="4" id="KW-0238">DNA-binding</keyword>
<dbReference type="RefSeq" id="XP_021873562.1">
    <property type="nucleotide sequence ID" value="XM_022014666.1"/>
</dbReference>
<dbReference type="GO" id="GO:0006351">
    <property type="term" value="P:DNA-templated transcription"/>
    <property type="evidence" value="ECO:0007669"/>
    <property type="project" value="InterPro"/>
</dbReference>
<comment type="caution">
    <text evidence="8">The sequence shown here is derived from an EMBL/GenBank/DDBJ whole genome shotgun (WGS) entry which is preliminary data.</text>
</comment>
<keyword evidence="6" id="KW-0539">Nucleus</keyword>
<proteinExistence type="predicted"/>
<dbReference type="SMART" id="SM00906">
    <property type="entry name" value="Fungal_trans"/>
    <property type="match status" value="1"/>
</dbReference>
<keyword evidence="2" id="KW-0862">Zinc</keyword>
<keyword evidence="5" id="KW-0804">Transcription</keyword>
<evidence type="ECO:0000256" key="2">
    <source>
        <dbReference type="ARBA" id="ARBA00022833"/>
    </source>
</evidence>
<evidence type="ECO:0000313" key="9">
    <source>
        <dbReference type="Proteomes" id="UP000193218"/>
    </source>
</evidence>
<name>A0A1Y1UQD6_9TREE</name>
<protein>
    <recommendedName>
        <fullName evidence="7">Xylanolytic transcriptional activator regulatory domain-containing protein</fullName>
    </recommendedName>
</protein>
<evidence type="ECO:0000256" key="6">
    <source>
        <dbReference type="ARBA" id="ARBA00023242"/>
    </source>
</evidence>
<dbReference type="PANTHER" id="PTHR31313:SF81">
    <property type="entry name" value="TY1 ENHANCER ACTIVATOR"/>
    <property type="match status" value="1"/>
</dbReference>
<evidence type="ECO:0000259" key="7">
    <source>
        <dbReference type="SMART" id="SM00906"/>
    </source>
</evidence>